<proteinExistence type="predicted"/>
<dbReference type="RefSeq" id="WP_220167495.1">
    <property type="nucleotide sequence ID" value="NZ_JAIBOA010000010.1"/>
</dbReference>
<dbReference type="EMBL" id="JAIBOA010000010">
    <property type="protein sequence ID" value="MBW8484275.1"/>
    <property type="molecule type" value="Genomic_DNA"/>
</dbReference>
<accession>A0ABS7FWC3</accession>
<keyword evidence="2" id="KW-1185">Reference proteome</keyword>
<reference evidence="1 2" key="1">
    <citation type="submission" date="2021-07" db="EMBL/GenBank/DDBJ databases">
        <title>Actinomadura sp. PM05-2 isolated from lichen.</title>
        <authorList>
            <person name="Somphong A."/>
            <person name="Phongsopitanun W."/>
            <person name="Tanasupawat S."/>
            <person name="Peongsungnone V."/>
        </authorList>
    </citation>
    <scope>NUCLEOTIDE SEQUENCE [LARGE SCALE GENOMIC DNA]</scope>
    <source>
        <strain evidence="1 2">PM05-2</strain>
    </source>
</reference>
<evidence type="ECO:0000313" key="1">
    <source>
        <dbReference type="EMBL" id="MBW8484275.1"/>
    </source>
</evidence>
<gene>
    <name evidence="1" type="ORF">K1Y72_17970</name>
</gene>
<name>A0ABS7FWC3_9ACTN</name>
<evidence type="ECO:0000313" key="2">
    <source>
        <dbReference type="Proteomes" id="UP000774570"/>
    </source>
</evidence>
<dbReference type="Proteomes" id="UP000774570">
    <property type="component" value="Unassembled WGS sequence"/>
</dbReference>
<evidence type="ECO:0008006" key="3">
    <source>
        <dbReference type="Google" id="ProtNLM"/>
    </source>
</evidence>
<organism evidence="1 2">
    <name type="scientific">Actinomadura parmotrematis</name>
    <dbReference type="NCBI Taxonomy" id="2864039"/>
    <lineage>
        <taxon>Bacteria</taxon>
        <taxon>Bacillati</taxon>
        <taxon>Actinomycetota</taxon>
        <taxon>Actinomycetes</taxon>
        <taxon>Streptosporangiales</taxon>
        <taxon>Thermomonosporaceae</taxon>
        <taxon>Actinomadura</taxon>
    </lineage>
</organism>
<protein>
    <recommendedName>
        <fullName evidence="3">Transposase</fullName>
    </recommendedName>
</protein>
<sequence length="66" mass="7474">MLRTFLLWTPETPRTLSELVKILGGLCGLLKQEMYAAVTTPARRRSQMRLALLADEMNPITRSLIS</sequence>
<comment type="caution">
    <text evidence="1">The sequence shown here is derived from an EMBL/GenBank/DDBJ whole genome shotgun (WGS) entry which is preliminary data.</text>
</comment>